<dbReference type="EMBL" id="CAJZBQ010000013">
    <property type="protein sequence ID" value="CAG9314918.1"/>
    <property type="molecule type" value="Genomic_DNA"/>
</dbReference>
<dbReference type="Proteomes" id="UP001162131">
    <property type="component" value="Unassembled WGS sequence"/>
</dbReference>
<dbReference type="Pfam" id="PF00271">
    <property type="entry name" value="Helicase_C"/>
    <property type="match status" value="1"/>
</dbReference>
<keyword evidence="1" id="KW-0547">Nucleotide-binding</keyword>
<gene>
    <name evidence="9" type="ORF">BSTOLATCC_MIC12698</name>
</gene>
<evidence type="ECO:0000313" key="9">
    <source>
        <dbReference type="EMBL" id="CAG9314918.1"/>
    </source>
</evidence>
<keyword evidence="3" id="KW-0347">Helicase</keyword>
<dbReference type="PROSITE" id="PS51192">
    <property type="entry name" value="HELICASE_ATP_BIND_1"/>
    <property type="match status" value="1"/>
</dbReference>
<evidence type="ECO:0000256" key="1">
    <source>
        <dbReference type="ARBA" id="ARBA00022741"/>
    </source>
</evidence>
<dbReference type="GO" id="GO:0016787">
    <property type="term" value="F:hydrolase activity"/>
    <property type="evidence" value="ECO:0007669"/>
    <property type="project" value="UniProtKB-KW"/>
</dbReference>
<evidence type="ECO:0000256" key="3">
    <source>
        <dbReference type="ARBA" id="ARBA00022806"/>
    </source>
</evidence>
<keyword evidence="5" id="KW-0863">Zinc-finger</keyword>
<keyword evidence="10" id="KW-1185">Reference proteome</keyword>
<dbReference type="SMART" id="SM00184">
    <property type="entry name" value="RING"/>
    <property type="match status" value="1"/>
</dbReference>
<dbReference type="GO" id="GO:0006281">
    <property type="term" value="P:DNA repair"/>
    <property type="evidence" value="ECO:0007669"/>
    <property type="project" value="TreeGrafter"/>
</dbReference>
<evidence type="ECO:0000259" key="8">
    <source>
        <dbReference type="PROSITE" id="PS51194"/>
    </source>
</evidence>
<dbReference type="SMART" id="SM00490">
    <property type="entry name" value="HELICc"/>
    <property type="match status" value="1"/>
</dbReference>
<dbReference type="Gene3D" id="3.30.40.10">
    <property type="entry name" value="Zinc/RING finger domain, C3HC4 (zinc finger)"/>
    <property type="match status" value="1"/>
</dbReference>
<dbReference type="GO" id="GO:0004386">
    <property type="term" value="F:helicase activity"/>
    <property type="evidence" value="ECO:0007669"/>
    <property type="project" value="UniProtKB-KW"/>
</dbReference>
<name>A0AAU9IP39_9CILI</name>
<feature type="domain" description="Helicase C-terminal" evidence="8">
    <location>
        <begin position="725"/>
        <end position="880"/>
    </location>
</feature>
<dbReference type="Pfam" id="PF13923">
    <property type="entry name" value="zf-C3HC4_2"/>
    <property type="match status" value="1"/>
</dbReference>
<evidence type="ECO:0000259" key="6">
    <source>
        <dbReference type="PROSITE" id="PS50089"/>
    </source>
</evidence>
<keyword evidence="5" id="KW-0862">Zinc</keyword>
<dbReference type="AlphaFoldDB" id="A0AAU9IP39"/>
<dbReference type="CDD" id="cd18008">
    <property type="entry name" value="DEXDc_SHPRH-like"/>
    <property type="match status" value="1"/>
</dbReference>
<evidence type="ECO:0008006" key="11">
    <source>
        <dbReference type="Google" id="ProtNLM"/>
    </source>
</evidence>
<dbReference type="InterPro" id="IPR050628">
    <property type="entry name" value="SNF2_RAD54_helicase_TF"/>
</dbReference>
<dbReference type="Gene3D" id="3.40.50.10810">
    <property type="entry name" value="Tandem AAA-ATPase domain"/>
    <property type="match status" value="1"/>
</dbReference>
<feature type="domain" description="Helicase ATP-binding" evidence="7">
    <location>
        <begin position="326"/>
        <end position="497"/>
    </location>
</feature>
<dbReference type="GO" id="GO:0008094">
    <property type="term" value="F:ATP-dependent activity, acting on DNA"/>
    <property type="evidence" value="ECO:0007669"/>
    <property type="project" value="TreeGrafter"/>
</dbReference>
<evidence type="ECO:0000259" key="7">
    <source>
        <dbReference type="PROSITE" id="PS51192"/>
    </source>
</evidence>
<comment type="caution">
    <text evidence="9">The sequence shown here is derived from an EMBL/GenBank/DDBJ whole genome shotgun (WGS) entry which is preliminary data.</text>
</comment>
<dbReference type="InterPro" id="IPR014001">
    <property type="entry name" value="Helicase_ATP-bd"/>
</dbReference>
<proteinExistence type="predicted"/>
<organism evidence="9 10">
    <name type="scientific">Blepharisma stoltei</name>
    <dbReference type="NCBI Taxonomy" id="1481888"/>
    <lineage>
        <taxon>Eukaryota</taxon>
        <taxon>Sar</taxon>
        <taxon>Alveolata</taxon>
        <taxon>Ciliophora</taxon>
        <taxon>Postciliodesmatophora</taxon>
        <taxon>Heterotrichea</taxon>
        <taxon>Heterotrichida</taxon>
        <taxon>Blepharismidae</taxon>
        <taxon>Blepharisma</taxon>
    </lineage>
</organism>
<dbReference type="InterPro" id="IPR038718">
    <property type="entry name" value="SNF2-like_sf"/>
</dbReference>
<evidence type="ECO:0000256" key="5">
    <source>
        <dbReference type="PROSITE-ProRule" id="PRU00175"/>
    </source>
</evidence>
<evidence type="ECO:0000256" key="2">
    <source>
        <dbReference type="ARBA" id="ARBA00022801"/>
    </source>
</evidence>
<sequence length="888" mass="101830">MESENFKLFTEITGEQDIIKITNSLQRNNFNVDLAIDQYYRELHRQNLSQELMLKRKFQDSQQGILLGTFDSDAYAISSIQNVKNGHRLSIRLPKQHTFGKNKKKEDQDKTVRFAMEPNGFSVGKFPQAVSEFLYPLISGNLIEIEVFVLDSQSSLSLLDSLKVTINVILKPEALCDPAQTAKEVITQKNASADEYFTQREAFQKLFKLLNLEKTQSALVNHKREPLNDKLNLEESKGMENVDKALGLDDLNGESELSEMEPAPSFRSCLYSYQKQALAWMYERETHTKSNRNNGELHHLWEEYKAIDGRFIYFNHYTGQVATKFPEGGALCKGGILADEMGLGKTVMVVSLLHTHRRGYTHSPKKSKNINEGGTLIVLPLSLMTQWHSEIENHGTGLKVMEYYSEKTKSLRELGSPDVVLTTYGVVQTDCATSGPLFKMNWFRIILDEAHNIRNRETGITKSCLKLQGLYKWALTGTPIQNRLDDLYSLISFLEVEPWNDYLWWNRVITKPFNRQDPNVFEALRRLLKPIVLRRTKASKLANGSPIISLPPLNIDTIYLAMHIEERRVYDRLFNHTKARFRSLISQGRLKSYISSVFELLLRLRQLCNHPFLIMNKNDADPLESIDKFFNKVVENTSENYINELVDKIKQGEAMDCPVCLDMIDDAVITKCGHFMCRLCGVQQVEKNRNCPLCKAVLTAHDLTTVPRENKFQLDITKEWRSSAKIEYLLNLLQESNEPTVVFSQWTTMLDLLEIALKKAEISYARLDGSLNKNQRENALQLFKNGRQVMLITLKAGGVGINLTYASRVILMDPWWNPAVENQAIERVHRIGQNRTVRAIKLICHDTVEERMLELQARKQEISEGAFTAHTTTMSLDNLKIIFDEDGI</sequence>
<dbReference type="SUPFAM" id="SSF57850">
    <property type="entry name" value="RING/U-box"/>
    <property type="match status" value="1"/>
</dbReference>
<keyword evidence="5" id="KW-0479">Metal-binding</keyword>
<protein>
    <recommendedName>
        <fullName evidence="11">DNA/RNA helicase protein</fullName>
    </recommendedName>
</protein>
<dbReference type="Gene3D" id="3.40.50.300">
    <property type="entry name" value="P-loop containing nucleotide triphosphate hydrolases"/>
    <property type="match status" value="1"/>
</dbReference>
<dbReference type="InterPro" id="IPR013083">
    <property type="entry name" value="Znf_RING/FYVE/PHD"/>
</dbReference>
<dbReference type="PANTHER" id="PTHR45626:SF22">
    <property type="entry name" value="DNA REPAIR PROTEIN RAD5"/>
    <property type="match status" value="1"/>
</dbReference>
<reference evidence="9" key="1">
    <citation type="submission" date="2021-09" db="EMBL/GenBank/DDBJ databases">
        <authorList>
            <consortium name="AG Swart"/>
            <person name="Singh M."/>
            <person name="Singh A."/>
            <person name="Seah K."/>
            <person name="Emmerich C."/>
        </authorList>
    </citation>
    <scope>NUCLEOTIDE SEQUENCE</scope>
    <source>
        <strain evidence="9">ATCC30299</strain>
    </source>
</reference>
<dbReference type="InterPro" id="IPR027417">
    <property type="entry name" value="P-loop_NTPase"/>
</dbReference>
<dbReference type="GO" id="GO:0008270">
    <property type="term" value="F:zinc ion binding"/>
    <property type="evidence" value="ECO:0007669"/>
    <property type="project" value="UniProtKB-KW"/>
</dbReference>
<dbReference type="InterPro" id="IPR000330">
    <property type="entry name" value="SNF2_N"/>
</dbReference>
<dbReference type="GO" id="GO:0005634">
    <property type="term" value="C:nucleus"/>
    <property type="evidence" value="ECO:0007669"/>
    <property type="project" value="TreeGrafter"/>
</dbReference>
<accession>A0AAU9IP39</accession>
<dbReference type="GO" id="GO:0005524">
    <property type="term" value="F:ATP binding"/>
    <property type="evidence" value="ECO:0007669"/>
    <property type="project" value="UniProtKB-KW"/>
</dbReference>
<evidence type="ECO:0000313" key="10">
    <source>
        <dbReference type="Proteomes" id="UP001162131"/>
    </source>
</evidence>
<dbReference type="SMART" id="SM00487">
    <property type="entry name" value="DEXDc"/>
    <property type="match status" value="1"/>
</dbReference>
<dbReference type="InterPro" id="IPR001650">
    <property type="entry name" value="Helicase_C-like"/>
</dbReference>
<dbReference type="CDD" id="cd18793">
    <property type="entry name" value="SF2_C_SNF"/>
    <property type="match status" value="1"/>
</dbReference>
<dbReference type="SUPFAM" id="SSF52540">
    <property type="entry name" value="P-loop containing nucleoside triphosphate hydrolases"/>
    <property type="match status" value="2"/>
</dbReference>
<dbReference type="Pfam" id="PF00176">
    <property type="entry name" value="SNF2-rel_dom"/>
    <property type="match status" value="1"/>
</dbReference>
<dbReference type="PROSITE" id="PS50089">
    <property type="entry name" value="ZF_RING_2"/>
    <property type="match status" value="1"/>
</dbReference>
<feature type="domain" description="RING-type" evidence="6">
    <location>
        <begin position="657"/>
        <end position="695"/>
    </location>
</feature>
<dbReference type="InterPro" id="IPR001841">
    <property type="entry name" value="Znf_RING"/>
</dbReference>
<dbReference type="InterPro" id="IPR049730">
    <property type="entry name" value="SNF2/RAD54-like_C"/>
</dbReference>
<dbReference type="PANTHER" id="PTHR45626">
    <property type="entry name" value="TRANSCRIPTION TERMINATION FACTOR 2-RELATED"/>
    <property type="match status" value="1"/>
</dbReference>
<keyword evidence="2" id="KW-0378">Hydrolase</keyword>
<dbReference type="PROSITE" id="PS51194">
    <property type="entry name" value="HELICASE_CTER"/>
    <property type="match status" value="1"/>
</dbReference>
<keyword evidence="4" id="KW-0067">ATP-binding</keyword>
<evidence type="ECO:0000256" key="4">
    <source>
        <dbReference type="ARBA" id="ARBA00022840"/>
    </source>
</evidence>